<reference evidence="8 9" key="1">
    <citation type="journal article" date="2025" name="Microbiol. Resour. Announc.">
        <title>Draft genome sequences for Neonectria magnoliae and Neonectria punicea, canker pathogens of Liriodendron tulipifera and Acer saccharum in West Virginia.</title>
        <authorList>
            <person name="Petronek H.M."/>
            <person name="Kasson M.T."/>
            <person name="Metheny A.M."/>
            <person name="Stauder C.M."/>
            <person name="Lovett B."/>
            <person name="Lynch S.C."/>
            <person name="Garnas J.R."/>
            <person name="Kasson L.R."/>
            <person name="Stajich J.E."/>
        </authorList>
    </citation>
    <scope>NUCLEOTIDE SEQUENCE [LARGE SCALE GENOMIC DNA]</scope>
    <source>
        <strain evidence="8 9">NRRL 64651</strain>
    </source>
</reference>
<evidence type="ECO:0000256" key="3">
    <source>
        <dbReference type="ARBA" id="ARBA00022617"/>
    </source>
</evidence>
<keyword evidence="3" id="KW-0349">Heme</keyword>
<keyword evidence="9" id="KW-1185">Reference proteome</keyword>
<evidence type="ECO:0000256" key="5">
    <source>
        <dbReference type="ARBA" id="ARBA00023002"/>
    </source>
</evidence>
<dbReference type="Gene3D" id="1.10.630.10">
    <property type="entry name" value="Cytochrome P450"/>
    <property type="match status" value="1"/>
</dbReference>
<dbReference type="PRINTS" id="PR00385">
    <property type="entry name" value="P450"/>
</dbReference>
<keyword evidence="6" id="KW-0408">Iron</keyword>
<dbReference type="Proteomes" id="UP001498421">
    <property type="component" value="Unassembled WGS sequence"/>
</dbReference>
<comment type="caution">
    <text evidence="8">The sequence shown here is derived from an EMBL/GenBank/DDBJ whole genome shotgun (WGS) entry which is preliminary data.</text>
</comment>
<dbReference type="PANTHER" id="PTHR46300">
    <property type="entry name" value="P450, PUTATIVE (EUROFUNG)-RELATED-RELATED"/>
    <property type="match status" value="1"/>
</dbReference>
<evidence type="ECO:0000256" key="1">
    <source>
        <dbReference type="ARBA" id="ARBA00001971"/>
    </source>
</evidence>
<dbReference type="InterPro" id="IPR036396">
    <property type="entry name" value="Cyt_P450_sf"/>
</dbReference>
<keyword evidence="7" id="KW-0503">Monooxygenase</keyword>
<gene>
    <name evidence="8" type="ORF">QQZ08_007761</name>
</gene>
<accession>A0ABR1HWY3</accession>
<evidence type="ECO:0000256" key="6">
    <source>
        <dbReference type="ARBA" id="ARBA00023004"/>
    </source>
</evidence>
<dbReference type="PANTHER" id="PTHR46300:SF7">
    <property type="entry name" value="P450, PUTATIVE (EUROFUNG)-RELATED"/>
    <property type="match status" value="1"/>
</dbReference>
<dbReference type="Pfam" id="PF00067">
    <property type="entry name" value="p450"/>
    <property type="match status" value="1"/>
</dbReference>
<keyword evidence="5" id="KW-0560">Oxidoreductase</keyword>
<keyword evidence="4" id="KW-0479">Metal-binding</keyword>
<dbReference type="CDD" id="cd11065">
    <property type="entry name" value="CYP64-like"/>
    <property type="match status" value="1"/>
</dbReference>
<protein>
    <recommendedName>
        <fullName evidence="10">O-methylsterigmatocystin oxidoreductase</fullName>
    </recommendedName>
</protein>
<evidence type="ECO:0000256" key="4">
    <source>
        <dbReference type="ARBA" id="ARBA00022723"/>
    </source>
</evidence>
<proteinExistence type="inferred from homology"/>
<organism evidence="8 9">
    <name type="scientific">Neonectria magnoliae</name>
    <dbReference type="NCBI Taxonomy" id="2732573"/>
    <lineage>
        <taxon>Eukaryota</taxon>
        <taxon>Fungi</taxon>
        <taxon>Dikarya</taxon>
        <taxon>Ascomycota</taxon>
        <taxon>Pezizomycotina</taxon>
        <taxon>Sordariomycetes</taxon>
        <taxon>Hypocreomycetidae</taxon>
        <taxon>Hypocreales</taxon>
        <taxon>Nectriaceae</taxon>
        <taxon>Neonectria</taxon>
    </lineage>
</organism>
<sequence length="408" mass="46225">MHQQMGTKKISENFFAIQDLESRRFLLRVLEDPINLIRHIKTEASAIILKITYGYSIEPHKVDPLVSLIERMMDHFSQALVPLAWPVDTFTFLKYLPSGFPGTSFQKIGRQWREINHLVAEVPYAFVQRQIGNGSFRPSYVASLVEQYSGEGDENRRPQQDDEEAIKNTAAILYGAGADTTVSTITSFVLAMLLFPEVQLVAQKEIDNIVGSDRLPGFEDREGLPYVNALVKETLRWLPVVPIGTTHVTEEEITYSGYRIPKGAYILPSIWGILHDPETHPNPDTFHPERFLEPRNEPDPANHVYGYGRRICPGRHLADDSIFLTISRLLATFDVTKTVDVDGREIDVKVEVTPGLITRPINFSYSIKPRSTRHLELVRSSEIDHPWEEGDSVHLEMDSLRGPKAGLV</sequence>
<evidence type="ECO:0000256" key="7">
    <source>
        <dbReference type="ARBA" id="ARBA00023033"/>
    </source>
</evidence>
<evidence type="ECO:0000313" key="9">
    <source>
        <dbReference type="Proteomes" id="UP001498421"/>
    </source>
</evidence>
<dbReference type="InterPro" id="IPR050364">
    <property type="entry name" value="Cytochrome_P450_fung"/>
</dbReference>
<dbReference type="SUPFAM" id="SSF48264">
    <property type="entry name" value="Cytochrome P450"/>
    <property type="match status" value="1"/>
</dbReference>
<dbReference type="InterPro" id="IPR001128">
    <property type="entry name" value="Cyt_P450"/>
</dbReference>
<comment type="cofactor">
    <cofactor evidence="1">
        <name>heme</name>
        <dbReference type="ChEBI" id="CHEBI:30413"/>
    </cofactor>
</comment>
<dbReference type="InterPro" id="IPR002401">
    <property type="entry name" value="Cyt_P450_E_grp-I"/>
</dbReference>
<dbReference type="PRINTS" id="PR00463">
    <property type="entry name" value="EP450I"/>
</dbReference>
<evidence type="ECO:0008006" key="10">
    <source>
        <dbReference type="Google" id="ProtNLM"/>
    </source>
</evidence>
<comment type="similarity">
    <text evidence="2">Belongs to the cytochrome P450 family.</text>
</comment>
<name>A0ABR1HWY3_9HYPO</name>
<evidence type="ECO:0000313" key="8">
    <source>
        <dbReference type="EMBL" id="KAK7425785.1"/>
    </source>
</evidence>
<evidence type="ECO:0000256" key="2">
    <source>
        <dbReference type="ARBA" id="ARBA00010617"/>
    </source>
</evidence>
<dbReference type="EMBL" id="JAZAVK010000076">
    <property type="protein sequence ID" value="KAK7425785.1"/>
    <property type="molecule type" value="Genomic_DNA"/>
</dbReference>